<dbReference type="EMBL" id="JAINUF010000011">
    <property type="protein sequence ID" value="KAJ8347320.1"/>
    <property type="molecule type" value="Genomic_DNA"/>
</dbReference>
<feature type="compositionally biased region" description="Polar residues" evidence="1">
    <location>
        <begin position="58"/>
        <end position="69"/>
    </location>
</feature>
<accession>A0A9Q1IPJ2</accession>
<proteinExistence type="predicted"/>
<evidence type="ECO:0000313" key="3">
    <source>
        <dbReference type="Proteomes" id="UP001152622"/>
    </source>
</evidence>
<dbReference type="AlphaFoldDB" id="A0A9Q1IPJ2"/>
<reference evidence="2" key="1">
    <citation type="journal article" date="2023" name="Science">
        <title>Genome structures resolve the early diversification of teleost fishes.</title>
        <authorList>
            <person name="Parey E."/>
            <person name="Louis A."/>
            <person name="Montfort J."/>
            <person name="Bouchez O."/>
            <person name="Roques C."/>
            <person name="Iampietro C."/>
            <person name="Lluch J."/>
            <person name="Castinel A."/>
            <person name="Donnadieu C."/>
            <person name="Desvignes T."/>
            <person name="Floi Bucao C."/>
            <person name="Jouanno E."/>
            <person name="Wen M."/>
            <person name="Mejri S."/>
            <person name="Dirks R."/>
            <person name="Jansen H."/>
            <person name="Henkel C."/>
            <person name="Chen W.J."/>
            <person name="Zahm M."/>
            <person name="Cabau C."/>
            <person name="Klopp C."/>
            <person name="Thompson A.W."/>
            <person name="Robinson-Rechavi M."/>
            <person name="Braasch I."/>
            <person name="Lecointre G."/>
            <person name="Bobe J."/>
            <person name="Postlethwait J.H."/>
            <person name="Berthelot C."/>
            <person name="Roest Crollius H."/>
            <person name="Guiguen Y."/>
        </authorList>
    </citation>
    <scope>NUCLEOTIDE SEQUENCE</scope>
    <source>
        <strain evidence="2">WJC10195</strain>
    </source>
</reference>
<dbReference type="Proteomes" id="UP001152622">
    <property type="component" value="Chromosome 11"/>
</dbReference>
<organism evidence="2 3">
    <name type="scientific">Synaphobranchus kaupii</name>
    <name type="common">Kaup's arrowtooth eel</name>
    <dbReference type="NCBI Taxonomy" id="118154"/>
    <lineage>
        <taxon>Eukaryota</taxon>
        <taxon>Metazoa</taxon>
        <taxon>Chordata</taxon>
        <taxon>Craniata</taxon>
        <taxon>Vertebrata</taxon>
        <taxon>Euteleostomi</taxon>
        <taxon>Actinopterygii</taxon>
        <taxon>Neopterygii</taxon>
        <taxon>Teleostei</taxon>
        <taxon>Anguilliformes</taxon>
        <taxon>Synaphobranchidae</taxon>
        <taxon>Synaphobranchus</taxon>
    </lineage>
</organism>
<gene>
    <name evidence="2" type="ORF">SKAU_G00287210</name>
</gene>
<keyword evidence="3" id="KW-1185">Reference proteome</keyword>
<feature type="region of interest" description="Disordered" evidence="1">
    <location>
        <begin position="58"/>
        <end position="80"/>
    </location>
</feature>
<feature type="compositionally biased region" description="Basic residues" evidence="1">
    <location>
        <begin position="113"/>
        <end position="132"/>
    </location>
</feature>
<feature type="region of interest" description="Disordered" evidence="1">
    <location>
        <begin position="94"/>
        <end position="132"/>
    </location>
</feature>
<comment type="caution">
    <text evidence="2">The sequence shown here is derived from an EMBL/GenBank/DDBJ whole genome shotgun (WGS) entry which is preliminary data.</text>
</comment>
<sequence>MNGRAWPRPLPAAILPSNPMPALQLRTGTHWLRPWRSTRQQLMPGFAVRLPGDTLTVSHTQNRGVAQKSSGRRDSSPIRSHRWTCRRAGWGGSLLRQELHTSEPRGPGLFQKTAHRRRSITAPRRKNKPLWQ</sequence>
<protein>
    <submittedName>
        <fullName evidence="2">Uncharacterized protein</fullName>
    </submittedName>
</protein>
<evidence type="ECO:0000313" key="2">
    <source>
        <dbReference type="EMBL" id="KAJ8347320.1"/>
    </source>
</evidence>
<evidence type="ECO:0000256" key="1">
    <source>
        <dbReference type="SAM" id="MobiDB-lite"/>
    </source>
</evidence>
<name>A0A9Q1IPJ2_SYNKA</name>